<dbReference type="EMBL" id="NDWU01000006">
    <property type="protein sequence ID" value="PUA32967.1"/>
    <property type="molecule type" value="Genomic_DNA"/>
</dbReference>
<keyword evidence="1" id="KW-1133">Transmembrane helix</keyword>
<proteinExistence type="predicted"/>
<dbReference type="Proteomes" id="UP000244066">
    <property type="component" value="Unassembled WGS sequence"/>
</dbReference>
<gene>
    <name evidence="2" type="ORF">B9J98_03525</name>
</gene>
<feature type="transmembrane region" description="Helical" evidence="1">
    <location>
        <begin position="6"/>
        <end position="25"/>
    </location>
</feature>
<organism evidence="2 3">
    <name type="scientific">Candidatus Terraquivivens tikiterensis</name>
    <dbReference type="NCBI Taxonomy" id="1980982"/>
    <lineage>
        <taxon>Archaea</taxon>
        <taxon>Nitrososphaerota</taxon>
        <taxon>Candidatus Wolframiiraptoraceae</taxon>
        <taxon>Candidatus Terraquivivens</taxon>
    </lineage>
</organism>
<evidence type="ECO:0000313" key="3">
    <source>
        <dbReference type="Proteomes" id="UP000244066"/>
    </source>
</evidence>
<accession>A0A2R7Y6H1</accession>
<reference evidence="2 3" key="1">
    <citation type="submission" date="2017-04" db="EMBL/GenBank/DDBJ databases">
        <title>Draft Aigarchaeota genome from a New Zealand hot spring.</title>
        <authorList>
            <person name="Reysenbach A.-L."/>
            <person name="Donaho J.A."/>
            <person name="Gerhart J."/>
            <person name="Kelley J.F."/>
            <person name="Kouba K."/>
            <person name="Podar M."/>
            <person name="Stott M."/>
        </authorList>
    </citation>
    <scope>NUCLEOTIDE SEQUENCE [LARGE SCALE GENOMIC DNA]</scope>
    <source>
        <strain evidence="2">NZ13_MG1</strain>
    </source>
</reference>
<keyword evidence="1" id="KW-0812">Transmembrane</keyword>
<keyword evidence="1" id="KW-0472">Membrane</keyword>
<protein>
    <recommendedName>
        <fullName evidence="4">Intracellular proteinase inhibitor BsuPI domain-containing protein</fullName>
    </recommendedName>
</protein>
<evidence type="ECO:0008006" key="4">
    <source>
        <dbReference type="Google" id="ProtNLM"/>
    </source>
</evidence>
<dbReference type="AlphaFoldDB" id="A0A2R7Y6H1"/>
<evidence type="ECO:0000256" key="1">
    <source>
        <dbReference type="SAM" id="Phobius"/>
    </source>
</evidence>
<evidence type="ECO:0000313" key="2">
    <source>
        <dbReference type="EMBL" id="PUA32967.1"/>
    </source>
</evidence>
<name>A0A2R7Y6H1_9ARCH</name>
<sequence length="171" mass="18739">MGRQGAFIMGIVLGLLAGGIVATIISSTLSKPVTHYITITGYNTVTSLVTKTTFITSPNATTHPHLSFCVTFEALKTVFKKSEPVAFRLINNCDEDVVLPNSAPWIVKNYNGETIFSPISLQVITKIEPGGSKEWLWNQRDTHGKNVEPGIYYIVLDTINKGSLAIEIEIQ</sequence>
<comment type="caution">
    <text evidence="2">The sequence shown here is derived from an EMBL/GenBank/DDBJ whole genome shotgun (WGS) entry which is preliminary data.</text>
</comment>